<keyword evidence="5" id="KW-0249">Electron transport</keyword>
<keyword evidence="9" id="KW-1185">Reference proteome</keyword>
<evidence type="ECO:0008006" key="10">
    <source>
        <dbReference type="Google" id="ProtNLM"/>
    </source>
</evidence>
<evidence type="ECO:0000256" key="6">
    <source>
        <dbReference type="ARBA" id="ARBA00023136"/>
    </source>
</evidence>
<dbReference type="EMBL" id="BAABBM010000001">
    <property type="protein sequence ID" value="GAA3895271.1"/>
    <property type="molecule type" value="Genomic_DNA"/>
</dbReference>
<keyword evidence="6" id="KW-0472">Membrane</keyword>
<dbReference type="Proteomes" id="UP001500827">
    <property type="component" value="Unassembled WGS sequence"/>
</dbReference>
<reference evidence="9" key="1">
    <citation type="journal article" date="2019" name="Int. J. Syst. Evol. Microbiol.">
        <title>The Global Catalogue of Microorganisms (GCM) 10K type strain sequencing project: providing services to taxonomists for standard genome sequencing and annotation.</title>
        <authorList>
            <consortium name="The Broad Institute Genomics Platform"/>
            <consortium name="The Broad Institute Genome Sequencing Center for Infectious Disease"/>
            <person name="Wu L."/>
            <person name="Ma J."/>
        </authorList>
    </citation>
    <scope>NUCLEOTIDE SEQUENCE [LARGE SCALE GENOMIC DNA]</scope>
    <source>
        <strain evidence="9">JCM 17543</strain>
    </source>
</reference>
<keyword evidence="3" id="KW-0679">Respiratory chain</keyword>
<name>A0ABP7L985_9SPHN</name>
<evidence type="ECO:0000256" key="2">
    <source>
        <dbReference type="ARBA" id="ARBA00022448"/>
    </source>
</evidence>
<comment type="subcellular location">
    <subcellularLocation>
        <location evidence="1">Membrane</location>
    </subcellularLocation>
</comment>
<organism evidence="8 9">
    <name type="scientific">Sphingomonas limnosediminicola</name>
    <dbReference type="NCBI Taxonomy" id="940133"/>
    <lineage>
        <taxon>Bacteria</taxon>
        <taxon>Pseudomonadati</taxon>
        <taxon>Pseudomonadota</taxon>
        <taxon>Alphaproteobacteria</taxon>
        <taxon>Sphingomonadales</taxon>
        <taxon>Sphingomonadaceae</taxon>
        <taxon>Sphingomonas</taxon>
    </lineage>
</organism>
<dbReference type="InterPro" id="IPR038532">
    <property type="entry name" value="NDUFS4-like_sf"/>
</dbReference>
<evidence type="ECO:0000256" key="7">
    <source>
        <dbReference type="SAM" id="MobiDB-lite"/>
    </source>
</evidence>
<dbReference type="Pfam" id="PF04800">
    <property type="entry name" value="NDUS4"/>
    <property type="match status" value="1"/>
</dbReference>
<accession>A0ABP7L985</accession>
<dbReference type="PANTHER" id="PTHR12219:SF8">
    <property type="entry name" value="NADH DEHYDROGENASE [UBIQUINONE] IRON-SULFUR PROTEIN 4, MITOCHONDRIAL"/>
    <property type="match status" value="1"/>
</dbReference>
<dbReference type="InterPro" id="IPR006885">
    <property type="entry name" value="NADH_UbQ_FeS_4_mit-like"/>
</dbReference>
<dbReference type="Gene3D" id="3.30.160.190">
    <property type="entry name" value="atu1810 like domain"/>
    <property type="match status" value="1"/>
</dbReference>
<evidence type="ECO:0000313" key="8">
    <source>
        <dbReference type="EMBL" id="GAA3895271.1"/>
    </source>
</evidence>
<evidence type="ECO:0000313" key="9">
    <source>
        <dbReference type="Proteomes" id="UP001500827"/>
    </source>
</evidence>
<feature type="region of interest" description="Disordered" evidence="7">
    <location>
        <begin position="1"/>
        <end position="48"/>
    </location>
</feature>
<sequence>MQYHNDSRSAAPADLMESAAAPSRGSMTTARISELERKTTQSGKANAGRWLLEFERQEALRPDPLTGWNGSGDTNTQVRLKFPTKEAAIAYCEKHGLEHHIVPATPVRLKLQAYADNFR</sequence>
<keyword evidence="2" id="KW-0813">Transport</keyword>
<evidence type="ECO:0000256" key="1">
    <source>
        <dbReference type="ARBA" id="ARBA00004370"/>
    </source>
</evidence>
<gene>
    <name evidence="8" type="ORF">GCM10022276_12940</name>
</gene>
<evidence type="ECO:0000256" key="5">
    <source>
        <dbReference type="ARBA" id="ARBA00022982"/>
    </source>
</evidence>
<keyword evidence="4" id="KW-0809">Transit peptide</keyword>
<protein>
    <recommendedName>
        <fullName evidence="10">ETC complex I subunit</fullName>
    </recommendedName>
</protein>
<proteinExistence type="predicted"/>
<evidence type="ECO:0000256" key="4">
    <source>
        <dbReference type="ARBA" id="ARBA00022946"/>
    </source>
</evidence>
<dbReference type="PANTHER" id="PTHR12219">
    <property type="entry name" value="NADH-UBIQUINONE OXIDOREDUCTASE"/>
    <property type="match status" value="1"/>
</dbReference>
<evidence type="ECO:0000256" key="3">
    <source>
        <dbReference type="ARBA" id="ARBA00022660"/>
    </source>
</evidence>
<comment type="caution">
    <text evidence="8">The sequence shown here is derived from an EMBL/GenBank/DDBJ whole genome shotgun (WGS) entry which is preliminary data.</text>
</comment>